<dbReference type="EnsemblMetazoa" id="XM_020005631.1">
    <property type="protein sequence ID" value="XP_019861190.1"/>
    <property type="gene ID" value="LOC109589572"/>
</dbReference>
<dbReference type="SMART" id="SM00408">
    <property type="entry name" value="IGc2"/>
    <property type="match status" value="2"/>
</dbReference>
<accession>A0AAN0JWA8</accession>
<dbReference type="SUPFAM" id="SSF48726">
    <property type="entry name" value="Immunoglobulin"/>
    <property type="match status" value="3"/>
</dbReference>
<dbReference type="AlphaFoldDB" id="A0AAN0JWA8"/>
<dbReference type="Proteomes" id="UP000007879">
    <property type="component" value="Unassembled WGS sequence"/>
</dbReference>
<reference evidence="3" key="2">
    <citation type="submission" date="2024-06" db="UniProtKB">
        <authorList>
            <consortium name="EnsemblMetazoa"/>
        </authorList>
    </citation>
    <scope>IDENTIFICATION</scope>
</reference>
<evidence type="ECO:0000259" key="2">
    <source>
        <dbReference type="PROSITE" id="PS50835"/>
    </source>
</evidence>
<organism evidence="3 4">
    <name type="scientific">Amphimedon queenslandica</name>
    <name type="common">Sponge</name>
    <dbReference type="NCBI Taxonomy" id="400682"/>
    <lineage>
        <taxon>Eukaryota</taxon>
        <taxon>Metazoa</taxon>
        <taxon>Porifera</taxon>
        <taxon>Demospongiae</taxon>
        <taxon>Heteroscleromorpha</taxon>
        <taxon>Haplosclerida</taxon>
        <taxon>Niphatidae</taxon>
        <taxon>Amphimedon</taxon>
    </lineage>
</organism>
<feature type="chain" id="PRO_5042979869" description="Ig-like domain-containing protein" evidence="1">
    <location>
        <begin position="21"/>
        <end position="447"/>
    </location>
</feature>
<dbReference type="RefSeq" id="XP_019861190.1">
    <property type="nucleotide sequence ID" value="XM_020005631.1"/>
</dbReference>
<dbReference type="CDD" id="cd00096">
    <property type="entry name" value="Ig"/>
    <property type="match status" value="1"/>
</dbReference>
<dbReference type="Pfam" id="PF00047">
    <property type="entry name" value="ig"/>
    <property type="match status" value="2"/>
</dbReference>
<keyword evidence="1" id="KW-0732">Signal</keyword>
<dbReference type="InterPro" id="IPR007110">
    <property type="entry name" value="Ig-like_dom"/>
</dbReference>
<sequence length="447" mass="49570">MKAWWFFPYALLLIAVDSYATDDCNISLNGSNVTEARLSVGDSVVLECNCESDWKQNEDNIINDTRHFITSRNTLNILAVRSTDSGNYTCGDSNIILIVNDTYVESVFIRNPSLLCVNESVLLECVVTLNTVIGSDLSVLNISWFHNGTYIPTNNITRNDEEYLYISTLQLPSVNDANSGEYACVANVIESERIIVNYTTVNIRAKPVVHIMTESLLLYPGDDAVINCSSSVGSYTITGPNLISSNQPVTLNSFSYENESDYKCSSSNMCGDNFEFLTLQMLIPNVTISGNYTSLRVGSSTDIKCETTPSIPNAVIEWQDVSSFNSYSYENGLTIDPVLLSDDNKTFTCVVSSHLISRNLMRSIVITVIDTRVSSVSIKINSSYVIGEQAFIQCSISLTNATGPNISSFSIKWFKSEEVIRDYMMHDVALPSSVFQSQFNINKSFIQ</sequence>
<dbReference type="PROSITE" id="PS50835">
    <property type="entry name" value="IG_LIKE"/>
    <property type="match status" value="2"/>
</dbReference>
<dbReference type="PANTHER" id="PTHR46013:SF4">
    <property type="entry name" value="B-CELL RECEPTOR CD22-RELATED"/>
    <property type="match status" value="1"/>
</dbReference>
<dbReference type="Gene3D" id="2.60.40.10">
    <property type="entry name" value="Immunoglobulins"/>
    <property type="match status" value="2"/>
</dbReference>
<evidence type="ECO:0000256" key="1">
    <source>
        <dbReference type="SAM" id="SignalP"/>
    </source>
</evidence>
<dbReference type="InterPro" id="IPR036179">
    <property type="entry name" value="Ig-like_dom_sf"/>
</dbReference>
<feature type="signal peptide" evidence="1">
    <location>
        <begin position="1"/>
        <end position="20"/>
    </location>
</feature>
<proteinExistence type="predicted"/>
<dbReference type="InterPro" id="IPR013151">
    <property type="entry name" value="Immunoglobulin_dom"/>
</dbReference>
<keyword evidence="4" id="KW-1185">Reference proteome</keyword>
<dbReference type="InterPro" id="IPR003599">
    <property type="entry name" value="Ig_sub"/>
</dbReference>
<dbReference type="GeneID" id="109589572"/>
<protein>
    <recommendedName>
        <fullName evidence="2">Ig-like domain-containing protein</fullName>
    </recommendedName>
</protein>
<dbReference type="KEGG" id="aqu:109589572"/>
<evidence type="ECO:0000313" key="3">
    <source>
        <dbReference type="EnsemblMetazoa" id="XP_019861190.1"/>
    </source>
</evidence>
<reference evidence="4" key="1">
    <citation type="journal article" date="2010" name="Nature">
        <title>The Amphimedon queenslandica genome and the evolution of animal complexity.</title>
        <authorList>
            <person name="Srivastava M."/>
            <person name="Simakov O."/>
            <person name="Chapman J."/>
            <person name="Fahey B."/>
            <person name="Gauthier M.E."/>
            <person name="Mitros T."/>
            <person name="Richards G.S."/>
            <person name="Conaco C."/>
            <person name="Dacre M."/>
            <person name="Hellsten U."/>
            <person name="Larroux C."/>
            <person name="Putnam N.H."/>
            <person name="Stanke M."/>
            <person name="Adamska M."/>
            <person name="Darling A."/>
            <person name="Degnan S.M."/>
            <person name="Oakley T.H."/>
            <person name="Plachetzki D.C."/>
            <person name="Zhai Y."/>
            <person name="Adamski M."/>
            <person name="Calcino A."/>
            <person name="Cummins S.F."/>
            <person name="Goodstein D.M."/>
            <person name="Harris C."/>
            <person name="Jackson D.J."/>
            <person name="Leys S.P."/>
            <person name="Shu S."/>
            <person name="Woodcroft B.J."/>
            <person name="Vervoort M."/>
            <person name="Kosik K.S."/>
            <person name="Manning G."/>
            <person name="Degnan B.M."/>
            <person name="Rokhsar D.S."/>
        </authorList>
    </citation>
    <scope>NUCLEOTIDE SEQUENCE [LARGE SCALE GENOMIC DNA]</scope>
</reference>
<dbReference type="PANTHER" id="PTHR46013">
    <property type="entry name" value="VASCULAR CELL ADHESION MOLECULE 1"/>
    <property type="match status" value="1"/>
</dbReference>
<dbReference type="SMART" id="SM00409">
    <property type="entry name" value="IG"/>
    <property type="match status" value="4"/>
</dbReference>
<dbReference type="InterPro" id="IPR003598">
    <property type="entry name" value="Ig_sub2"/>
</dbReference>
<evidence type="ECO:0000313" key="4">
    <source>
        <dbReference type="Proteomes" id="UP000007879"/>
    </source>
</evidence>
<dbReference type="InterPro" id="IPR013783">
    <property type="entry name" value="Ig-like_fold"/>
</dbReference>
<feature type="domain" description="Ig-like" evidence="2">
    <location>
        <begin position="118"/>
        <end position="196"/>
    </location>
</feature>
<name>A0AAN0JWA8_AMPQE</name>
<feature type="domain" description="Ig-like" evidence="2">
    <location>
        <begin position="284"/>
        <end position="367"/>
    </location>
</feature>